<proteinExistence type="predicted"/>
<gene>
    <name evidence="1" type="ORF">LTRI10_LOCUS30719</name>
</gene>
<dbReference type="AlphaFoldDB" id="A0AAV2EVN4"/>
<keyword evidence="2" id="KW-1185">Reference proteome</keyword>
<evidence type="ECO:0000313" key="1">
    <source>
        <dbReference type="EMBL" id="CAL1389894.1"/>
    </source>
</evidence>
<sequence>MAEKLSLGSGFTSRAGDTRHADSDMLFAYAWLRIEKKLGNWRVQMDSWGREGGLMGERRGNHPIWVSID</sequence>
<organism evidence="1 2">
    <name type="scientific">Linum trigynum</name>
    <dbReference type="NCBI Taxonomy" id="586398"/>
    <lineage>
        <taxon>Eukaryota</taxon>
        <taxon>Viridiplantae</taxon>
        <taxon>Streptophyta</taxon>
        <taxon>Embryophyta</taxon>
        <taxon>Tracheophyta</taxon>
        <taxon>Spermatophyta</taxon>
        <taxon>Magnoliopsida</taxon>
        <taxon>eudicotyledons</taxon>
        <taxon>Gunneridae</taxon>
        <taxon>Pentapetalae</taxon>
        <taxon>rosids</taxon>
        <taxon>fabids</taxon>
        <taxon>Malpighiales</taxon>
        <taxon>Linaceae</taxon>
        <taxon>Linum</taxon>
    </lineage>
</organism>
<name>A0AAV2EVN4_9ROSI</name>
<dbReference type="EMBL" id="OZ034818">
    <property type="protein sequence ID" value="CAL1389894.1"/>
    <property type="molecule type" value="Genomic_DNA"/>
</dbReference>
<reference evidence="1 2" key="1">
    <citation type="submission" date="2024-04" db="EMBL/GenBank/DDBJ databases">
        <authorList>
            <person name="Fracassetti M."/>
        </authorList>
    </citation>
    <scope>NUCLEOTIDE SEQUENCE [LARGE SCALE GENOMIC DNA]</scope>
</reference>
<accession>A0AAV2EVN4</accession>
<dbReference type="Proteomes" id="UP001497516">
    <property type="component" value="Chromosome 5"/>
</dbReference>
<evidence type="ECO:0000313" key="2">
    <source>
        <dbReference type="Proteomes" id="UP001497516"/>
    </source>
</evidence>
<protein>
    <submittedName>
        <fullName evidence="1">Uncharacterized protein</fullName>
    </submittedName>
</protein>